<evidence type="ECO:0000313" key="2">
    <source>
        <dbReference type="EMBL" id="TSE37457.1"/>
    </source>
</evidence>
<dbReference type="EMBL" id="VJOO01000006">
    <property type="protein sequence ID" value="TSE37457.1"/>
    <property type="molecule type" value="Genomic_DNA"/>
</dbReference>
<dbReference type="Pfam" id="PF05643">
    <property type="entry name" value="GNA1162-like"/>
    <property type="match status" value="1"/>
</dbReference>
<dbReference type="InterPro" id="IPR008517">
    <property type="entry name" value="GNA1162-like"/>
</dbReference>
<protein>
    <submittedName>
        <fullName evidence="2">Putative lipoprotein</fullName>
    </submittedName>
</protein>
<dbReference type="Gene3D" id="3.40.50.10610">
    <property type="entry name" value="ABC-type transport auxiliary lipoprotein component"/>
    <property type="match status" value="1"/>
</dbReference>
<evidence type="ECO:0000256" key="1">
    <source>
        <dbReference type="SAM" id="SignalP"/>
    </source>
</evidence>
<dbReference type="RefSeq" id="WP_143968610.1">
    <property type="nucleotide sequence ID" value="NZ_VJOO01000006.1"/>
</dbReference>
<reference evidence="2 3" key="1">
    <citation type="submission" date="2019-07" db="EMBL/GenBank/DDBJ databases">
        <title>Tepidimonas fonticaldi AT-A2 draft genome.</title>
        <authorList>
            <person name="Da Costa M.S."/>
            <person name="Froufe H.J.C."/>
            <person name="Egas C."/>
            <person name="Albuquerque L."/>
        </authorList>
    </citation>
    <scope>NUCLEOTIDE SEQUENCE [LARGE SCALE GENOMIC DNA]</scope>
    <source>
        <strain evidence="2 3">AT-A2</strain>
    </source>
</reference>
<gene>
    <name evidence="2" type="ORF">Tfont_00972</name>
</gene>
<keyword evidence="1" id="KW-0732">Signal</keyword>
<proteinExistence type="predicted"/>
<evidence type="ECO:0000313" key="3">
    <source>
        <dbReference type="Proteomes" id="UP000316388"/>
    </source>
</evidence>
<keyword evidence="2" id="KW-0449">Lipoprotein</keyword>
<accession>A0A554XNS4</accession>
<name>A0A554XNS4_9BURK</name>
<feature type="chain" id="PRO_5022194072" evidence="1">
    <location>
        <begin position="27"/>
        <end position="236"/>
    </location>
</feature>
<organism evidence="2 3">
    <name type="scientific">Tepidimonas fonticaldi</name>
    <dbReference type="NCBI Taxonomy" id="1101373"/>
    <lineage>
        <taxon>Bacteria</taxon>
        <taxon>Pseudomonadati</taxon>
        <taxon>Pseudomonadota</taxon>
        <taxon>Betaproteobacteria</taxon>
        <taxon>Burkholderiales</taxon>
        <taxon>Tepidimonas</taxon>
    </lineage>
</organism>
<dbReference type="Proteomes" id="UP000316388">
    <property type="component" value="Unassembled WGS sequence"/>
</dbReference>
<sequence length="236" mass="25540">MKSHDRWLGVMALAMTLGALPLGAQAQNHGGGLGHPNRLTVATPEYAVEKPQSVVVLPPVNHAKDLRASESVYPHVYVALASKGYEVPAPTVVQEVLRDNGVTDWGLVQEIPVEKLAEVFGTDAALFVDIDDYGTHYQLVRTVARVHLRGRLVSLKTGRLLWEGKAKWEDVDQDTSSVAALLINALVSQVVRDSSNFAYRVAGSAASHLIWSQKLPAGALCPDVGKDGTDCYRPLQ</sequence>
<dbReference type="AlphaFoldDB" id="A0A554XNS4"/>
<comment type="caution">
    <text evidence="2">The sequence shown here is derived from an EMBL/GenBank/DDBJ whole genome shotgun (WGS) entry which is preliminary data.</text>
</comment>
<feature type="signal peptide" evidence="1">
    <location>
        <begin position="1"/>
        <end position="26"/>
    </location>
</feature>